<keyword evidence="5" id="KW-1185">Reference proteome</keyword>
<dbReference type="Pfam" id="PF00400">
    <property type="entry name" value="WD40"/>
    <property type="match status" value="1"/>
</dbReference>
<comment type="caution">
    <text evidence="4">The sequence shown here is derived from an EMBL/GenBank/DDBJ whole genome shotgun (WGS) entry which is preliminary data.</text>
</comment>
<dbReference type="PANTHER" id="PTHR22845">
    <property type="entry name" value="APOPTOTIC PROTEASE-ACTIVATING FACTOR 1"/>
    <property type="match status" value="1"/>
</dbReference>
<proteinExistence type="predicted"/>
<dbReference type="InterPro" id="IPR015943">
    <property type="entry name" value="WD40/YVTN_repeat-like_dom_sf"/>
</dbReference>
<evidence type="ECO:0000256" key="2">
    <source>
        <dbReference type="PROSITE-ProRule" id="PRU00221"/>
    </source>
</evidence>
<feature type="domain" description="APAF-1 helical" evidence="3">
    <location>
        <begin position="6"/>
        <end position="128"/>
    </location>
</feature>
<evidence type="ECO:0000256" key="1">
    <source>
        <dbReference type="ARBA" id="ARBA00022737"/>
    </source>
</evidence>
<reference evidence="4 5" key="1">
    <citation type="submission" date="2017-03" db="EMBL/GenBank/DDBJ databases">
        <title>Genome Survey of Euroglyphus maynei.</title>
        <authorList>
            <person name="Arlian L.G."/>
            <person name="Morgan M.S."/>
            <person name="Rider S.D."/>
        </authorList>
    </citation>
    <scope>NUCLEOTIDE SEQUENCE [LARGE SCALE GENOMIC DNA]</scope>
    <source>
        <strain evidence="4">Arlian Lab</strain>
        <tissue evidence="4">Whole body</tissue>
    </source>
</reference>
<sequence length="288" mass="33452">MEQLEKRHEKLIISLLNDCCHHQQLNSDLDLSRLPEDRYIYRCLSYHIYSSGRFDLFKKIRFVGQSHVLSDFHNYGRYFNSEPKKLYDFKKFISSNTDICDPKVDLLQVALCQSNDSVVYNEARRLIRSNTNFYFDWCNKENFVLENQHKKMSFKCLPETNNAALSPDCHSIITVNDDQLYLWNANTGENIYSAKNHHQTINHCTFSPDGQYALTCSDDGTATVWQMTGSPSSSNHKFVNNNDHFEGRRRHNSGKNICLICYKTIIPNSSKYKTDSTGVPLTFHSLKC</sequence>
<dbReference type="Gene3D" id="2.130.10.10">
    <property type="entry name" value="YVTN repeat-like/Quinoprotein amine dehydrogenase"/>
    <property type="match status" value="1"/>
</dbReference>
<feature type="non-terminal residue" evidence="4">
    <location>
        <position position="288"/>
    </location>
</feature>
<dbReference type="Pfam" id="PF17908">
    <property type="entry name" value="APAF1_C"/>
    <property type="match status" value="1"/>
</dbReference>
<accession>A0A1Y3ASL6</accession>
<organism evidence="4 5">
    <name type="scientific">Euroglyphus maynei</name>
    <name type="common">Mayne's house dust mite</name>
    <dbReference type="NCBI Taxonomy" id="6958"/>
    <lineage>
        <taxon>Eukaryota</taxon>
        <taxon>Metazoa</taxon>
        <taxon>Ecdysozoa</taxon>
        <taxon>Arthropoda</taxon>
        <taxon>Chelicerata</taxon>
        <taxon>Arachnida</taxon>
        <taxon>Acari</taxon>
        <taxon>Acariformes</taxon>
        <taxon>Sarcoptiformes</taxon>
        <taxon>Astigmata</taxon>
        <taxon>Psoroptidia</taxon>
        <taxon>Analgoidea</taxon>
        <taxon>Pyroglyphidae</taxon>
        <taxon>Pyroglyphinae</taxon>
        <taxon>Euroglyphus</taxon>
    </lineage>
</organism>
<keyword evidence="1" id="KW-0677">Repeat</keyword>
<dbReference type="SMART" id="SM00320">
    <property type="entry name" value="WD40"/>
    <property type="match status" value="2"/>
</dbReference>
<dbReference type="Gene3D" id="1.25.40.370">
    <property type="match status" value="1"/>
</dbReference>
<dbReference type="Proteomes" id="UP000194236">
    <property type="component" value="Unassembled WGS sequence"/>
</dbReference>
<keyword evidence="2" id="KW-0853">WD repeat</keyword>
<feature type="repeat" description="WD" evidence="2">
    <location>
        <begin position="194"/>
        <end position="235"/>
    </location>
</feature>
<dbReference type="InterPro" id="IPR001680">
    <property type="entry name" value="WD40_rpt"/>
</dbReference>
<protein>
    <recommendedName>
        <fullName evidence="3">APAF-1 helical domain-containing protein</fullName>
    </recommendedName>
</protein>
<name>A0A1Y3ASL6_EURMA</name>
<dbReference type="PROSITE" id="PS50082">
    <property type="entry name" value="WD_REPEATS_2"/>
    <property type="match status" value="1"/>
</dbReference>
<dbReference type="PROSITE" id="PS50294">
    <property type="entry name" value="WD_REPEATS_REGION"/>
    <property type="match status" value="1"/>
</dbReference>
<dbReference type="EMBL" id="MUJZ01061020">
    <property type="protein sequence ID" value="OTF71450.1"/>
    <property type="molecule type" value="Genomic_DNA"/>
</dbReference>
<evidence type="ECO:0000313" key="5">
    <source>
        <dbReference type="Proteomes" id="UP000194236"/>
    </source>
</evidence>
<dbReference type="OrthoDB" id="6478402at2759"/>
<evidence type="ECO:0000313" key="4">
    <source>
        <dbReference type="EMBL" id="OTF71450.1"/>
    </source>
</evidence>
<dbReference type="InterPro" id="IPR036322">
    <property type="entry name" value="WD40_repeat_dom_sf"/>
</dbReference>
<dbReference type="SUPFAM" id="SSF50978">
    <property type="entry name" value="WD40 repeat-like"/>
    <property type="match status" value="1"/>
</dbReference>
<evidence type="ECO:0000259" key="3">
    <source>
        <dbReference type="Pfam" id="PF17908"/>
    </source>
</evidence>
<dbReference type="PANTHER" id="PTHR22845:SF5">
    <property type="entry name" value="APOPTOTIC PROTEASE-ACTIVATING FACTOR 1"/>
    <property type="match status" value="1"/>
</dbReference>
<gene>
    <name evidence="4" type="ORF">BLA29_007418</name>
</gene>
<dbReference type="AlphaFoldDB" id="A0A1Y3ASL6"/>
<dbReference type="InterPro" id="IPR041452">
    <property type="entry name" value="APAF1_C"/>
</dbReference>